<dbReference type="VEuPathDB" id="VectorBase:LOC119165187"/>
<dbReference type="PANTHER" id="PTHR31400:SF1">
    <property type="entry name" value="PROTEIN GUCD1"/>
    <property type="match status" value="1"/>
</dbReference>
<keyword evidence="2" id="KW-1185">Reference proteome</keyword>
<dbReference type="PANTHER" id="PTHR31400">
    <property type="entry name" value="GUANYLYL CYCLASE DOMAIN CONTAINING PROTEIN 1 GUCD1"/>
    <property type="match status" value="1"/>
</dbReference>
<gene>
    <name evidence="1" type="ORF">HPB51_006758</name>
</gene>
<evidence type="ECO:0000313" key="2">
    <source>
        <dbReference type="Proteomes" id="UP000821866"/>
    </source>
</evidence>
<dbReference type="Proteomes" id="UP000821866">
    <property type="component" value="Chromosome 3"/>
</dbReference>
<organism evidence="1 2">
    <name type="scientific">Rhipicephalus microplus</name>
    <name type="common">Cattle tick</name>
    <name type="synonym">Boophilus microplus</name>
    <dbReference type="NCBI Taxonomy" id="6941"/>
    <lineage>
        <taxon>Eukaryota</taxon>
        <taxon>Metazoa</taxon>
        <taxon>Ecdysozoa</taxon>
        <taxon>Arthropoda</taxon>
        <taxon>Chelicerata</taxon>
        <taxon>Arachnida</taxon>
        <taxon>Acari</taxon>
        <taxon>Parasitiformes</taxon>
        <taxon>Ixodida</taxon>
        <taxon>Ixodoidea</taxon>
        <taxon>Ixodidae</taxon>
        <taxon>Rhipicephalinae</taxon>
        <taxon>Rhipicephalus</taxon>
        <taxon>Boophilus</taxon>
    </lineage>
</organism>
<name>A0A9J6E7J4_RHIMP</name>
<accession>A0A9J6E7J4</accession>
<protein>
    <submittedName>
        <fullName evidence="1">Uncharacterized protein</fullName>
    </submittedName>
</protein>
<reference evidence="1" key="2">
    <citation type="submission" date="2021-09" db="EMBL/GenBank/DDBJ databases">
        <authorList>
            <person name="Jia N."/>
            <person name="Wang J."/>
            <person name="Shi W."/>
            <person name="Du L."/>
            <person name="Sun Y."/>
            <person name="Zhan W."/>
            <person name="Jiang J."/>
            <person name="Wang Q."/>
            <person name="Zhang B."/>
            <person name="Ji P."/>
            <person name="Sakyi L.B."/>
            <person name="Cui X."/>
            <person name="Yuan T."/>
            <person name="Jiang B."/>
            <person name="Yang W."/>
            <person name="Lam T.T.-Y."/>
            <person name="Chang Q."/>
            <person name="Ding S."/>
            <person name="Wang X."/>
            <person name="Zhu J."/>
            <person name="Ruan X."/>
            <person name="Zhao L."/>
            <person name="Wei J."/>
            <person name="Que T."/>
            <person name="Du C."/>
            <person name="Cheng J."/>
            <person name="Dai P."/>
            <person name="Han X."/>
            <person name="Huang E."/>
            <person name="Gao Y."/>
            <person name="Liu J."/>
            <person name="Shao H."/>
            <person name="Ye R."/>
            <person name="Li L."/>
            <person name="Wei W."/>
            <person name="Wang X."/>
            <person name="Wang C."/>
            <person name="Huo Q."/>
            <person name="Li W."/>
            <person name="Guo W."/>
            <person name="Chen H."/>
            <person name="Chen S."/>
            <person name="Zhou L."/>
            <person name="Zhou L."/>
            <person name="Ni X."/>
            <person name="Tian J."/>
            <person name="Zhou Y."/>
            <person name="Sheng Y."/>
            <person name="Liu T."/>
            <person name="Pan Y."/>
            <person name="Xia L."/>
            <person name="Li J."/>
            <person name="Zhao F."/>
            <person name="Cao W."/>
        </authorList>
    </citation>
    <scope>NUCLEOTIDE SEQUENCE</scope>
    <source>
        <strain evidence="1">Rmic-2018</strain>
        <tissue evidence="1">Larvae</tissue>
    </source>
</reference>
<comment type="caution">
    <text evidence="1">The sequence shown here is derived from an EMBL/GenBank/DDBJ whole genome shotgun (WGS) entry which is preliminary data.</text>
</comment>
<dbReference type="EMBL" id="JABSTU010000005">
    <property type="protein sequence ID" value="KAH8030326.1"/>
    <property type="molecule type" value="Genomic_DNA"/>
</dbReference>
<proteinExistence type="predicted"/>
<dbReference type="InterPro" id="IPR018616">
    <property type="entry name" value="GUCD1"/>
</dbReference>
<dbReference type="AlphaFoldDB" id="A0A9J6E7J4"/>
<dbReference type="Pfam" id="PF09778">
    <property type="entry name" value="Guanylate_cyc_2"/>
    <property type="match status" value="1"/>
</dbReference>
<evidence type="ECO:0000313" key="1">
    <source>
        <dbReference type="EMBL" id="KAH8030326.1"/>
    </source>
</evidence>
<reference evidence="1" key="1">
    <citation type="journal article" date="2020" name="Cell">
        <title>Large-Scale Comparative Analyses of Tick Genomes Elucidate Their Genetic Diversity and Vector Capacities.</title>
        <authorList>
            <consortium name="Tick Genome and Microbiome Consortium (TIGMIC)"/>
            <person name="Jia N."/>
            <person name="Wang J."/>
            <person name="Shi W."/>
            <person name="Du L."/>
            <person name="Sun Y."/>
            <person name="Zhan W."/>
            <person name="Jiang J.F."/>
            <person name="Wang Q."/>
            <person name="Zhang B."/>
            <person name="Ji P."/>
            <person name="Bell-Sakyi L."/>
            <person name="Cui X.M."/>
            <person name="Yuan T.T."/>
            <person name="Jiang B.G."/>
            <person name="Yang W.F."/>
            <person name="Lam T.T."/>
            <person name="Chang Q.C."/>
            <person name="Ding S.J."/>
            <person name="Wang X.J."/>
            <person name="Zhu J.G."/>
            <person name="Ruan X.D."/>
            <person name="Zhao L."/>
            <person name="Wei J.T."/>
            <person name="Ye R.Z."/>
            <person name="Que T.C."/>
            <person name="Du C.H."/>
            <person name="Zhou Y.H."/>
            <person name="Cheng J.X."/>
            <person name="Dai P.F."/>
            <person name="Guo W.B."/>
            <person name="Han X.H."/>
            <person name="Huang E.J."/>
            <person name="Li L.F."/>
            <person name="Wei W."/>
            <person name="Gao Y.C."/>
            <person name="Liu J.Z."/>
            <person name="Shao H.Z."/>
            <person name="Wang X."/>
            <person name="Wang C.C."/>
            <person name="Yang T.C."/>
            <person name="Huo Q.B."/>
            <person name="Li W."/>
            <person name="Chen H.Y."/>
            <person name="Chen S.E."/>
            <person name="Zhou L.G."/>
            <person name="Ni X.B."/>
            <person name="Tian J.H."/>
            <person name="Sheng Y."/>
            <person name="Liu T."/>
            <person name="Pan Y.S."/>
            <person name="Xia L.Y."/>
            <person name="Li J."/>
            <person name="Zhao F."/>
            <person name="Cao W.C."/>
        </authorList>
    </citation>
    <scope>NUCLEOTIDE SEQUENCE</scope>
    <source>
        <strain evidence="1">Rmic-2018</strain>
    </source>
</reference>
<sequence>MVLSPEQRSDLLLNRDQIGREEGYHQSTWTIDLVLPAAAVRRGPRSKTASATPRRTVSPFAGGPPRLPSCWITSGAAAQVIVLVDHGQLHCDSCQKNKVVAKVAGVFARYAPYQGHYIVLCGYKLKERKFLFRNPSKSDRLCSVTFETLDRARKRLGTDEDVIFVNTSSQDFSS</sequence>